<dbReference type="Gene3D" id="1.10.472.80">
    <property type="entry name" value="Ypt/Rab-GAP domain of gyp1p, domain 3"/>
    <property type="match status" value="1"/>
</dbReference>
<feature type="compositionally biased region" description="Low complexity" evidence="3">
    <location>
        <begin position="770"/>
        <end position="784"/>
    </location>
</feature>
<dbReference type="InterPro" id="IPR000195">
    <property type="entry name" value="Rab-GAP-TBC_dom"/>
</dbReference>
<evidence type="ECO:0000256" key="3">
    <source>
        <dbReference type="SAM" id="MobiDB-lite"/>
    </source>
</evidence>
<feature type="domain" description="Rab-GAP TBC" evidence="4">
    <location>
        <begin position="705"/>
        <end position="1082"/>
    </location>
</feature>
<dbReference type="Gene3D" id="1.10.8.270">
    <property type="entry name" value="putative rabgap domain of human tbc1 domain family member 14 like domains"/>
    <property type="match status" value="1"/>
</dbReference>
<evidence type="ECO:0000313" key="7">
    <source>
        <dbReference type="Proteomes" id="UP000678499"/>
    </source>
</evidence>
<feature type="region of interest" description="Disordered" evidence="3">
    <location>
        <begin position="801"/>
        <end position="919"/>
    </location>
</feature>
<feature type="region of interest" description="Disordered" evidence="3">
    <location>
        <begin position="499"/>
        <end position="519"/>
    </location>
</feature>
<keyword evidence="1" id="KW-0343">GTPase activation</keyword>
<dbReference type="CDD" id="cd15784">
    <property type="entry name" value="PH_RUTBC"/>
    <property type="match status" value="1"/>
</dbReference>
<dbReference type="GO" id="GO:0005096">
    <property type="term" value="F:GTPase activator activity"/>
    <property type="evidence" value="ECO:0007669"/>
    <property type="project" value="UniProtKB-KW"/>
</dbReference>
<feature type="compositionally biased region" description="Polar residues" evidence="3">
    <location>
        <begin position="235"/>
        <end position="244"/>
    </location>
</feature>
<feature type="region of interest" description="Disordered" evidence="3">
    <location>
        <begin position="586"/>
        <end position="617"/>
    </location>
</feature>
<accession>A0A7R9BEY8</accession>
<dbReference type="Proteomes" id="UP000678499">
    <property type="component" value="Unassembled WGS sequence"/>
</dbReference>
<evidence type="ECO:0000259" key="4">
    <source>
        <dbReference type="PROSITE" id="PS50086"/>
    </source>
</evidence>
<dbReference type="FunFam" id="1.10.472.80:FF:000004">
    <property type="entry name" value="Small G protein signaling modulator 1"/>
    <property type="match status" value="1"/>
</dbReference>
<feature type="region of interest" description="Disordered" evidence="3">
    <location>
        <begin position="344"/>
        <end position="381"/>
    </location>
</feature>
<dbReference type="SUPFAM" id="SSF47923">
    <property type="entry name" value="Ypt/Rab-GAP domain of gyp1p"/>
    <property type="match status" value="2"/>
</dbReference>
<feature type="region of interest" description="Disordered" evidence="3">
    <location>
        <begin position="760"/>
        <end position="787"/>
    </location>
</feature>
<dbReference type="InterPro" id="IPR004012">
    <property type="entry name" value="Run_dom"/>
</dbReference>
<dbReference type="InterPro" id="IPR037745">
    <property type="entry name" value="SGSM1/2"/>
</dbReference>
<dbReference type="EMBL" id="CAJPEX010000094">
    <property type="protein sequence ID" value="CAG0913253.1"/>
    <property type="molecule type" value="Genomic_DNA"/>
</dbReference>
<dbReference type="InterPro" id="IPR037213">
    <property type="entry name" value="Run_dom_sf"/>
</dbReference>
<feature type="region of interest" description="Disordered" evidence="3">
    <location>
        <begin position="235"/>
        <end position="254"/>
    </location>
</feature>
<dbReference type="PANTHER" id="PTHR22957">
    <property type="entry name" value="TBC1 DOMAIN FAMILY MEMBER GTPASE-ACTIVATING PROTEIN"/>
    <property type="match status" value="1"/>
</dbReference>
<feature type="compositionally biased region" description="Polar residues" evidence="3">
    <location>
        <begin position="356"/>
        <end position="376"/>
    </location>
</feature>
<evidence type="ECO:0000256" key="1">
    <source>
        <dbReference type="ARBA" id="ARBA00022468"/>
    </source>
</evidence>
<reference evidence="6" key="1">
    <citation type="submission" date="2020-11" db="EMBL/GenBank/DDBJ databases">
        <authorList>
            <person name="Tran Van P."/>
        </authorList>
    </citation>
    <scope>NUCLEOTIDE SEQUENCE</scope>
</reference>
<dbReference type="Gene3D" id="1.20.58.900">
    <property type="match status" value="1"/>
</dbReference>
<dbReference type="Pfam" id="PF02759">
    <property type="entry name" value="RUN"/>
    <property type="match status" value="1"/>
</dbReference>
<dbReference type="SUPFAM" id="SSF140741">
    <property type="entry name" value="RUN domain-like"/>
    <property type="match status" value="1"/>
</dbReference>
<dbReference type="Gene3D" id="2.30.29.230">
    <property type="match status" value="1"/>
</dbReference>
<dbReference type="AlphaFoldDB" id="A0A7R9BEY8"/>
<dbReference type="Pfam" id="PF00566">
    <property type="entry name" value="RabGAP-TBC"/>
    <property type="match status" value="1"/>
</dbReference>
<dbReference type="PROSITE" id="PS50086">
    <property type="entry name" value="TBC_RABGAP"/>
    <property type="match status" value="1"/>
</dbReference>
<gene>
    <name evidence="6" type="ORF">NMOB1V02_LOCUS1004</name>
</gene>
<evidence type="ECO:0008006" key="8">
    <source>
        <dbReference type="Google" id="ProtNLM"/>
    </source>
</evidence>
<evidence type="ECO:0000256" key="2">
    <source>
        <dbReference type="ARBA" id="ARBA00034124"/>
    </source>
</evidence>
<dbReference type="OrthoDB" id="10264062at2759"/>
<comment type="similarity">
    <text evidence="2">Belongs to the RUTBC family.</text>
</comment>
<feature type="compositionally biased region" description="Basic and acidic residues" evidence="3">
    <location>
        <begin position="808"/>
        <end position="818"/>
    </location>
</feature>
<dbReference type="InterPro" id="IPR021935">
    <property type="entry name" value="SGSM1/2_RBD"/>
</dbReference>
<protein>
    <recommendedName>
        <fullName evidence="8">Small G protein signaling modulator 1</fullName>
    </recommendedName>
</protein>
<dbReference type="CDD" id="cd17687">
    <property type="entry name" value="RUN_SGSM1_like"/>
    <property type="match status" value="1"/>
</dbReference>
<keyword evidence="7" id="KW-1185">Reference proteome</keyword>
<feature type="domain" description="RUN" evidence="5">
    <location>
        <begin position="36"/>
        <end position="213"/>
    </location>
</feature>
<evidence type="ECO:0000313" key="6">
    <source>
        <dbReference type="EMBL" id="CAD7273101.1"/>
    </source>
</evidence>
<dbReference type="PANTHER" id="PTHR22957:SF502">
    <property type="entry name" value="SMALL G PROTEIN SIGNALING MODULATOR 2-RELATED"/>
    <property type="match status" value="1"/>
</dbReference>
<feature type="compositionally biased region" description="Low complexity" evidence="3">
    <location>
        <begin position="589"/>
        <end position="603"/>
    </location>
</feature>
<dbReference type="EMBL" id="OA882131">
    <property type="protein sequence ID" value="CAD7273101.1"/>
    <property type="molecule type" value="Genomic_DNA"/>
</dbReference>
<dbReference type="PROSITE" id="PS50826">
    <property type="entry name" value="RUN"/>
    <property type="match status" value="1"/>
</dbReference>
<feature type="compositionally biased region" description="Low complexity" evidence="3">
    <location>
        <begin position="901"/>
        <end position="918"/>
    </location>
</feature>
<dbReference type="InterPro" id="IPR035969">
    <property type="entry name" value="Rab-GAP_TBC_sf"/>
</dbReference>
<dbReference type="SMART" id="SM00593">
    <property type="entry name" value="RUN"/>
    <property type="match status" value="1"/>
</dbReference>
<dbReference type="FunFam" id="1.10.8.270:FF:000064">
    <property type="entry name" value="Small G protein-signaling modulator 1b"/>
    <property type="match status" value="1"/>
</dbReference>
<dbReference type="SMART" id="SM00164">
    <property type="entry name" value="TBC"/>
    <property type="match status" value="1"/>
</dbReference>
<dbReference type="Pfam" id="PF12068">
    <property type="entry name" value="PH_RBD"/>
    <property type="match status" value="1"/>
</dbReference>
<sequence length="1149" mass="126465">MAGKNDEPDVKAKLILLVKKEVKQIMEEAVTRKFIHEESGTVTSLCGAVESCLSHGLRRRALGLFKSSSTTALIQKIGKTFGPAGDVSRILTEFESVEPGKSVLRTVGSQDSLFHQGSSKAVLHKTHSQSMSSASSMSVSGAGGSSLGIKYLWIRIALFEKKLAKIIDFLVQNSSKFYDKDALVCDQDYGPILSSLLVGPCALDYSKLKTADHWISDPPADELVQRHRMSSNCFGVTNSHSSAPSTPPTNRKLGLQYRRPLSGVTTSEETNGIGRNVHLRVNIPPSAKDYVESLHQNNRVTLLYGKNNVVVQPRPDVKPLPGYLSLHQNASGSLSIRWTPNEMMSAGGEDQEISEGTDSSSSATILQNGSAVSPSSADVPDGADKSKYWEYALNIRVSELVYLHCHQFAGERVFVDAGGGTLALVGQDGVQRPPIHFPPGGHLLSFLSCLETGLAPNGFFDPPLWSETDEEGKAKPLLRRPGGKESVEGATLVPVTEEEKGRFQDFEQPDDATEASVTDCPKKDVKSITGGLSGDYVFRLVMKPVGKPEELLSSGSGLFSALSPRTPAGFFTAPTSPLPKTPRIGAIASTSSTSSTSTSQSLSFHEGENRPPLQPSGDSIQLVCDRMKHQIMSRAFCGWLAHCRHLKTVRKHLAGLVYPTAVSSGEPKDASAGLTKAIWQQMRDGPEGRIKEPASEIYRLIYFGGIDPEVRKDVWPYVMGHYQFSSTLEERQAIDVAVEAHFEATMSDWTAAEAIVKQREREQTARARRTLSSTTSSSTSSARTAKAEVLTKVGKSLSNEVFETEAEVESKDAPKEDTEATETPASPAFATSLGNGSGSVKPEVGKLPSPIQEERSSCSSPPFESDDDNSSSPALSPVNQRRKFLASASSAAQDVAGTKPASTRLSSTSSADSSSSSSIQEGEVFSKDVLENFGCNLQRIEKDVLRCDRNYWYFTPENLQKLRNIMCTYVWEHLEFGYLQGMCDLAAPLLVTFDQEPLTYSCFCHLMMRMQHNFPNGGQMDNHFANMRSLIQILDSEMYQLMQQNGDYTHFYFCYRWFLLDFKRELVYDDVYRVWEIIAAARQVASPQFFLFIAMALVQYYREIILDNNMDFTDIIKFFNEMAEHHNVNAVLKLARDLVLQLQTLIDDK</sequence>
<dbReference type="GO" id="GO:0031410">
    <property type="term" value="C:cytoplasmic vesicle"/>
    <property type="evidence" value="ECO:0007669"/>
    <property type="project" value="UniProtKB-ARBA"/>
</dbReference>
<evidence type="ECO:0000259" key="5">
    <source>
        <dbReference type="PROSITE" id="PS50826"/>
    </source>
</evidence>
<name>A0A7R9BEY8_9CRUS</name>
<proteinExistence type="inferred from homology"/>
<feature type="compositionally biased region" description="Polar residues" evidence="3">
    <location>
        <begin position="870"/>
        <end position="879"/>
    </location>
</feature>
<organism evidence="6">
    <name type="scientific">Notodromas monacha</name>
    <dbReference type="NCBI Taxonomy" id="399045"/>
    <lineage>
        <taxon>Eukaryota</taxon>
        <taxon>Metazoa</taxon>
        <taxon>Ecdysozoa</taxon>
        <taxon>Arthropoda</taxon>
        <taxon>Crustacea</taxon>
        <taxon>Oligostraca</taxon>
        <taxon>Ostracoda</taxon>
        <taxon>Podocopa</taxon>
        <taxon>Podocopida</taxon>
        <taxon>Cypridocopina</taxon>
        <taxon>Cypridoidea</taxon>
        <taxon>Cyprididae</taxon>
        <taxon>Notodromas</taxon>
    </lineage>
</organism>